<proteinExistence type="predicted"/>
<evidence type="ECO:0000313" key="1">
    <source>
        <dbReference type="EMBL" id="OWZ84353.1"/>
    </source>
</evidence>
<reference evidence="1 2" key="1">
    <citation type="submission" date="2017-06" db="EMBL/GenBank/DDBJ databases">
        <title>Draft Genome Sequence of Natranaerobius trueperi halophilic, alkalithermophilic bacteria from soda lakes.</title>
        <authorList>
            <person name="Zhao B."/>
        </authorList>
    </citation>
    <scope>NUCLEOTIDE SEQUENCE [LARGE SCALE GENOMIC DNA]</scope>
    <source>
        <strain evidence="1 2">DSM 18760</strain>
    </source>
</reference>
<organism evidence="1 2">
    <name type="scientific">Natranaerobius trueperi</name>
    <dbReference type="NCBI Taxonomy" id="759412"/>
    <lineage>
        <taxon>Bacteria</taxon>
        <taxon>Bacillati</taxon>
        <taxon>Bacillota</taxon>
        <taxon>Clostridia</taxon>
        <taxon>Natranaerobiales</taxon>
        <taxon>Natranaerobiaceae</taxon>
        <taxon>Natranaerobius</taxon>
    </lineage>
</organism>
<gene>
    <name evidence="1" type="ORF">CDO51_03565</name>
</gene>
<keyword evidence="2" id="KW-1185">Reference proteome</keyword>
<evidence type="ECO:0000313" key="2">
    <source>
        <dbReference type="Proteomes" id="UP000214588"/>
    </source>
</evidence>
<dbReference type="SUPFAM" id="SSF56059">
    <property type="entry name" value="Glutathione synthetase ATP-binding domain-like"/>
    <property type="match status" value="1"/>
</dbReference>
<dbReference type="RefSeq" id="WP_089022927.1">
    <property type="nucleotide sequence ID" value="NZ_NIQC01000005.1"/>
</dbReference>
<accession>A0A226BZ97</accession>
<dbReference type="InterPro" id="IPR026838">
    <property type="entry name" value="YheC/D"/>
</dbReference>
<comment type="caution">
    <text evidence="1">The sequence shown here is derived from an EMBL/GenBank/DDBJ whole genome shotgun (WGS) entry which is preliminary data.</text>
</comment>
<dbReference type="AlphaFoldDB" id="A0A226BZ97"/>
<dbReference type="EMBL" id="NIQC01000005">
    <property type="protein sequence ID" value="OWZ84353.1"/>
    <property type="molecule type" value="Genomic_DNA"/>
</dbReference>
<protein>
    <recommendedName>
        <fullName evidence="3">ATP-grasp domain-containing protein</fullName>
    </recommendedName>
</protein>
<sequence>MSILDSFLKFANTSVSPQIGVLITRMDSNHLNKFYNEKIFFLLKANQKSKVDIFFFMLLDIDFENHQVKGYYLDEQSNQFKTNIFAFPDVIYKLGGVLRKEKTWFEKLTQYIEKNNIKTINSYSNFDKWEVHEVLKEYNNLSSYLITTLLYNSQDDLRYMVNRHNSIYIKPTGGRLGKKIMRIDKVDACYRCITMRDEKPKSLFFNNFDELELYIRNYFRNFTSIIQEAIDLLSINEQLVDMRVEVQRNGNNQIEILAIPVRLGQDKAPVTQHATSYKFRDFFSSFLNLSNNEIDQLYKSIEKLTTIVYKTIESYYGQCGEMGIDIGIDNEFNLKLIECNSQPTKVSLINAYEREVVERSFENILNYGKYLSKI</sequence>
<dbReference type="Proteomes" id="UP000214588">
    <property type="component" value="Unassembled WGS sequence"/>
</dbReference>
<name>A0A226BZ97_9FIRM</name>
<dbReference type="OrthoDB" id="1809801at2"/>
<dbReference type="Pfam" id="PF14398">
    <property type="entry name" value="ATPgrasp_YheCD"/>
    <property type="match status" value="1"/>
</dbReference>
<evidence type="ECO:0008006" key="3">
    <source>
        <dbReference type="Google" id="ProtNLM"/>
    </source>
</evidence>